<protein>
    <submittedName>
        <fullName evidence="3">Uncharacterized membrane protein</fullName>
    </submittedName>
</protein>
<feature type="transmembrane region" description="Helical" evidence="1">
    <location>
        <begin position="94"/>
        <end position="115"/>
    </location>
</feature>
<dbReference type="AlphaFoldDB" id="A0A1I6TUY0"/>
<feature type="transmembrane region" description="Helical" evidence="1">
    <location>
        <begin position="35"/>
        <end position="56"/>
    </location>
</feature>
<feature type="transmembrane region" description="Helical" evidence="1">
    <location>
        <begin position="151"/>
        <end position="170"/>
    </location>
</feature>
<feature type="domain" description="EamA" evidence="2">
    <location>
        <begin position="155"/>
        <end position="289"/>
    </location>
</feature>
<reference evidence="4" key="1">
    <citation type="submission" date="2016-10" db="EMBL/GenBank/DDBJ databases">
        <authorList>
            <person name="Varghese N."/>
            <person name="Submissions S."/>
        </authorList>
    </citation>
    <scope>NUCLEOTIDE SEQUENCE [LARGE SCALE GENOMIC DNA]</scope>
    <source>
        <strain evidence="4">DSM 22427</strain>
    </source>
</reference>
<organism evidence="3 4">
    <name type="scientific">Halostagnicola kamekurae</name>
    <dbReference type="NCBI Taxonomy" id="619731"/>
    <lineage>
        <taxon>Archaea</taxon>
        <taxon>Methanobacteriati</taxon>
        <taxon>Methanobacteriota</taxon>
        <taxon>Stenosarchaea group</taxon>
        <taxon>Halobacteria</taxon>
        <taxon>Halobacteriales</taxon>
        <taxon>Natrialbaceae</taxon>
        <taxon>Halostagnicola</taxon>
    </lineage>
</organism>
<keyword evidence="4" id="KW-1185">Reference proteome</keyword>
<feature type="transmembrane region" description="Helical" evidence="1">
    <location>
        <begin position="121"/>
        <end position="139"/>
    </location>
</feature>
<proteinExistence type="predicted"/>
<evidence type="ECO:0000313" key="4">
    <source>
        <dbReference type="Proteomes" id="UP000199199"/>
    </source>
</evidence>
<dbReference type="InterPro" id="IPR000620">
    <property type="entry name" value="EamA_dom"/>
</dbReference>
<feature type="transmembrane region" description="Helical" evidence="1">
    <location>
        <begin position="62"/>
        <end position="82"/>
    </location>
</feature>
<dbReference type="RefSeq" id="WP_092906296.1">
    <property type="nucleotide sequence ID" value="NZ_FOZS01000003.1"/>
</dbReference>
<feature type="transmembrane region" description="Helical" evidence="1">
    <location>
        <begin position="217"/>
        <end position="237"/>
    </location>
</feature>
<dbReference type="OrthoDB" id="282690at2157"/>
<gene>
    <name evidence="3" type="ORF">SAMN04488556_3458</name>
</gene>
<feature type="transmembrane region" description="Helical" evidence="1">
    <location>
        <begin position="6"/>
        <end position="28"/>
    </location>
</feature>
<evidence type="ECO:0000256" key="1">
    <source>
        <dbReference type="SAM" id="Phobius"/>
    </source>
</evidence>
<accession>A0A1I6TUY0</accession>
<feature type="transmembrane region" description="Helical" evidence="1">
    <location>
        <begin position="243"/>
        <end position="263"/>
    </location>
</feature>
<evidence type="ECO:0000313" key="3">
    <source>
        <dbReference type="EMBL" id="SFS92974.1"/>
    </source>
</evidence>
<keyword evidence="1" id="KW-0812">Transmembrane</keyword>
<dbReference type="PANTHER" id="PTHR22911:SF79">
    <property type="entry name" value="MOBA-LIKE NTP TRANSFERASE DOMAIN-CONTAINING PROTEIN"/>
    <property type="match status" value="1"/>
</dbReference>
<evidence type="ECO:0000259" key="2">
    <source>
        <dbReference type="Pfam" id="PF00892"/>
    </source>
</evidence>
<dbReference type="Proteomes" id="UP000199199">
    <property type="component" value="Unassembled WGS sequence"/>
</dbReference>
<keyword evidence="1" id="KW-1133">Transmembrane helix</keyword>
<sequence length="293" mass="30753">MEFPVQILFALATAAAFATSSVLVRFGVDRSKPIAAMFATVSVNVVVLWTISLAFYDVTVDLWAWRYFVLAGVFAPVLGRLCNYIGIQRVGVNLTLPISNSNPLVSIVLAVFLLGETMTRASGIGALATIAGGILLATSGRNDDSVGPVRYRNLLFPIGGAVIYGSVQLLRDVGMELVSAPAVGAAVTLTTSWLIACAFFAVSGNHRKALSIPRDDLRYFALAGLASSLGLVSLYAALGSGTVVIVTPILNATPLFGLALTYSFLREREPFTPQLALGTILVVAGVGLLAIST</sequence>
<dbReference type="EMBL" id="FOZS01000003">
    <property type="protein sequence ID" value="SFS92974.1"/>
    <property type="molecule type" value="Genomic_DNA"/>
</dbReference>
<dbReference type="InterPro" id="IPR037185">
    <property type="entry name" value="EmrE-like"/>
</dbReference>
<feature type="transmembrane region" description="Helical" evidence="1">
    <location>
        <begin position="182"/>
        <end position="205"/>
    </location>
</feature>
<dbReference type="PANTHER" id="PTHR22911">
    <property type="entry name" value="ACYL-MALONYL CONDENSING ENZYME-RELATED"/>
    <property type="match status" value="1"/>
</dbReference>
<name>A0A1I6TUY0_9EURY</name>
<dbReference type="GO" id="GO:0016020">
    <property type="term" value="C:membrane"/>
    <property type="evidence" value="ECO:0007669"/>
    <property type="project" value="InterPro"/>
</dbReference>
<keyword evidence="1" id="KW-0472">Membrane</keyword>
<dbReference type="SUPFAM" id="SSF103481">
    <property type="entry name" value="Multidrug resistance efflux transporter EmrE"/>
    <property type="match status" value="2"/>
</dbReference>
<feature type="domain" description="EamA" evidence="2">
    <location>
        <begin position="7"/>
        <end position="136"/>
    </location>
</feature>
<dbReference type="Pfam" id="PF00892">
    <property type="entry name" value="EamA"/>
    <property type="match status" value="2"/>
</dbReference>
<feature type="transmembrane region" description="Helical" evidence="1">
    <location>
        <begin position="275"/>
        <end position="292"/>
    </location>
</feature>